<reference evidence="11" key="1">
    <citation type="submission" date="2025-08" db="UniProtKB">
        <authorList>
            <consortium name="RefSeq"/>
        </authorList>
    </citation>
    <scope>IDENTIFICATION</scope>
</reference>
<dbReference type="Gene3D" id="3.10.330.20">
    <property type="match status" value="1"/>
</dbReference>
<evidence type="ECO:0000256" key="4">
    <source>
        <dbReference type="ARBA" id="ARBA00022679"/>
    </source>
</evidence>
<evidence type="ECO:0000256" key="5">
    <source>
        <dbReference type="ARBA" id="ARBA00022691"/>
    </source>
</evidence>
<dbReference type="Pfam" id="PF08704">
    <property type="entry name" value="GCD14"/>
    <property type="match status" value="1"/>
</dbReference>
<dbReference type="CTD" id="43170"/>
<feature type="domain" description="tRNA (adenine(58)-N(1))-methyltransferase catalytic subunit TRM61 C-terminal" evidence="9">
    <location>
        <begin position="72"/>
        <end position="261"/>
    </location>
</feature>
<evidence type="ECO:0000256" key="7">
    <source>
        <dbReference type="ARBA" id="ARBA00023242"/>
    </source>
</evidence>
<comment type="subcellular location">
    <subcellularLocation>
        <location evidence="1">Nucleus</location>
    </subcellularLocation>
</comment>
<evidence type="ECO:0000259" key="9">
    <source>
        <dbReference type="Pfam" id="PF08704"/>
    </source>
</evidence>
<organism evidence="10 11">
    <name type="scientific">Dinoponera quadriceps</name>
    <name type="common">South American ant</name>
    <dbReference type="NCBI Taxonomy" id="609295"/>
    <lineage>
        <taxon>Eukaryota</taxon>
        <taxon>Metazoa</taxon>
        <taxon>Ecdysozoa</taxon>
        <taxon>Arthropoda</taxon>
        <taxon>Hexapoda</taxon>
        <taxon>Insecta</taxon>
        <taxon>Pterygota</taxon>
        <taxon>Neoptera</taxon>
        <taxon>Endopterygota</taxon>
        <taxon>Hymenoptera</taxon>
        <taxon>Apocrita</taxon>
        <taxon>Aculeata</taxon>
        <taxon>Formicoidea</taxon>
        <taxon>Formicidae</taxon>
        <taxon>Ponerinae</taxon>
        <taxon>Ponerini</taxon>
        <taxon>Dinoponera</taxon>
    </lineage>
</organism>
<dbReference type="CDD" id="cd02440">
    <property type="entry name" value="AdoMet_MTases"/>
    <property type="match status" value="1"/>
</dbReference>
<evidence type="ECO:0000256" key="8">
    <source>
        <dbReference type="ARBA" id="ARBA00048481"/>
    </source>
</evidence>
<dbReference type="SUPFAM" id="SSF53335">
    <property type="entry name" value="S-adenosyl-L-methionine-dependent methyltransferases"/>
    <property type="match status" value="1"/>
</dbReference>
<gene>
    <name evidence="11" type="primary">LOC106745673</name>
</gene>
<keyword evidence="4" id="KW-0808">Transferase</keyword>
<dbReference type="Proteomes" id="UP000515204">
    <property type="component" value="Unplaced"/>
</dbReference>
<protein>
    <recommendedName>
        <fullName evidence="2">tRNA (adenine(58)-N(1))-methyltransferase</fullName>
        <ecNumber evidence="2">2.1.1.220</ecNumber>
    </recommendedName>
</protein>
<evidence type="ECO:0000256" key="2">
    <source>
        <dbReference type="ARBA" id="ARBA00012796"/>
    </source>
</evidence>
<dbReference type="InterPro" id="IPR049470">
    <property type="entry name" value="TRM61_C"/>
</dbReference>
<evidence type="ECO:0000313" key="11">
    <source>
        <dbReference type="RefSeq" id="XP_014476970.1"/>
    </source>
</evidence>
<keyword evidence="5" id="KW-0949">S-adenosyl-L-methionine</keyword>
<dbReference type="InterPro" id="IPR014816">
    <property type="entry name" value="tRNA_MeTrfase_Gcd14"/>
</dbReference>
<dbReference type="InterPro" id="IPR029063">
    <property type="entry name" value="SAM-dependent_MTases_sf"/>
</dbReference>
<comment type="catalytic activity">
    <reaction evidence="8">
        <text>an adenosine in mRNA + S-adenosyl-L-methionine = an N(1)-methyladenosine in mRNA + S-adenosyl-L-homocysteine + H(+)</text>
        <dbReference type="Rhea" id="RHEA:55392"/>
        <dbReference type="Rhea" id="RHEA-COMP:12414"/>
        <dbReference type="Rhea" id="RHEA-COMP:12415"/>
        <dbReference type="ChEBI" id="CHEBI:15378"/>
        <dbReference type="ChEBI" id="CHEBI:57856"/>
        <dbReference type="ChEBI" id="CHEBI:59789"/>
        <dbReference type="ChEBI" id="CHEBI:74411"/>
        <dbReference type="ChEBI" id="CHEBI:74491"/>
    </reaction>
</comment>
<keyword evidence="7" id="KW-0539">Nucleus</keyword>
<dbReference type="KEGG" id="dqu:106745673"/>
<dbReference type="OrthoDB" id="1925287at2759"/>
<accession>A0A6P3XF09</accession>
<keyword evidence="6" id="KW-0819">tRNA processing</keyword>
<dbReference type="EC" id="2.1.1.220" evidence="2"/>
<dbReference type="FunFam" id="3.10.330.20:FF:000002">
    <property type="entry name" value="tRNA (adenine(58)-N(1))-methyltransferase catalytic subunit TRMT61A"/>
    <property type="match status" value="1"/>
</dbReference>
<dbReference type="PROSITE" id="PS51620">
    <property type="entry name" value="SAM_TRM61"/>
    <property type="match status" value="1"/>
</dbReference>
<dbReference type="GeneID" id="106745673"/>
<keyword evidence="3" id="KW-0489">Methyltransferase</keyword>
<dbReference type="PANTHER" id="PTHR12133">
    <property type="entry name" value="TRNA (ADENINE(58)-N(1))-METHYLTRANSFERASE"/>
    <property type="match status" value="1"/>
</dbReference>
<dbReference type="GO" id="GO:0005634">
    <property type="term" value="C:nucleus"/>
    <property type="evidence" value="ECO:0007669"/>
    <property type="project" value="UniProtKB-SubCell"/>
</dbReference>
<keyword evidence="10" id="KW-1185">Reference proteome</keyword>
<dbReference type="GO" id="GO:0031515">
    <property type="term" value="C:tRNA (m1A) methyltransferase complex"/>
    <property type="evidence" value="ECO:0007669"/>
    <property type="project" value="InterPro"/>
</dbReference>
<evidence type="ECO:0000313" key="10">
    <source>
        <dbReference type="Proteomes" id="UP000515204"/>
    </source>
</evidence>
<evidence type="ECO:0000256" key="1">
    <source>
        <dbReference type="ARBA" id="ARBA00004123"/>
    </source>
</evidence>
<dbReference type="GO" id="GO:0160107">
    <property type="term" value="F:tRNA (adenine(58)-N1)-methyltransferase activity"/>
    <property type="evidence" value="ECO:0007669"/>
    <property type="project" value="UniProtKB-EC"/>
</dbReference>
<dbReference type="Gene3D" id="3.40.50.150">
    <property type="entry name" value="Vaccinia Virus protein VP39"/>
    <property type="match status" value="1"/>
</dbReference>
<evidence type="ECO:0000256" key="6">
    <source>
        <dbReference type="ARBA" id="ARBA00022694"/>
    </source>
</evidence>
<dbReference type="AlphaFoldDB" id="A0A6P3XF09"/>
<sequence length="334" mass="38341">MSFNKSKEIIEEGDVVILYLKPSNMHSLEVKAKILNKKGEEIDNVFQTVYGALKVFSLVGQKYGSKVELSRGWAYVLQPTPELWTQILPHRTQIIYSPDISLIIYLMELRPGSIVIETGTGSGSLSHSLIRTIRPSGHLYTFDFHEQRVSLASAEFNRHGLSNYVTLKERDVCVEGFGEELKHKVDAVFLDLPHPWLAVEHAIVTLKRTGGKLCFFSPCIEQVQRTCTELSLKGFIELNTYECLQREMKVHYKSLPVLDLECLKYKVCICSVLVVIHTRRIKSEVGVIMFRAKYGTRNYVCRYVCKIYMNLMEYRDVPKIGFQLFGFVSHTFPK</sequence>
<name>A0A6P3XF09_DINQU</name>
<evidence type="ECO:0000256" key="3">
    <source>
        <dbReference type="ARBA" id="ARBA00022603"/>
    </source>
</evidence>
<dbReference type="RefSeq" id="XP_014476970.1">
    <property type="nucleotide sequence ID" value="XM_014621484.1"/>
</dbReference>
<dbReference type="PANTHER" id="PTHR12133:SF2">
    <property type="entry name" value="TRNA (ADENINE(58)-N(1))-METHYLTRANSFERASE CATALYTIC SUBUNIT TRMT61A"/>
    <property type="match status" value="1"/>
</dbReference>
<dbReference type="GO" id="GO:0030488">
    <property type="term" value="P:tRNA methylation"/>
    <property type="evidence" value="ECO:0007669"/>
    <property type="project" value="InterPro"/>
</dbReference>
<proteinExistence type="predicted"/>